<feature type="region of interest" description="Disordered" evidence="1">
    <location>
        <begin position="227"/>
        <end position="246"/>
    </location>
</feature>
<dbReference type="Proteomes" id="UP000245609">
    <property type="component" value="Unassembled WGS sequence"/>
</dbReference>
<evidence type="ECO:0000313" key="3">
    <source>
        <dbReference type="Proteomes" id="UP000245609"/>
    </source>
</evidence>
<name>A0A2T9Z7S3_9FUNG</name>
<proteinExistence type="predicted"/>
<feature type="region of interest" description="Disordered" evidence="1">
    <location>
        <begin position="252"/>
        <end position="280"/>
    </location>
</feature>
<keyword evidence="3" id="KW-1185">Reference proteome</keyword>
<feature type="compositionally biased region" description="Low complexity" evidence="1">
    <location>
        <begin position="158"/>
        <end position="175"/>
    </location>
</feature>
<comment type="caution">
    <text evidence="2">The sequence shown here is derived from an EMBL/GenBank/DDBJ whole genome shotgun (WGS) entry which is preliminary data.</text>
</comment>
<dbReference type="EMBL" id="MBFS01001769">
    <property type="protein sequence ID" value="PVV00646.1"/>
    <property type="molecule type" value="Genomic_DNA"/>
</dbReference>
<evidence type="ECO:0000313" key="2">
    <source>
        <dbReference type="EMBL" id="PVV00646.1"/>
    </source>
</evidence>
<sequence>MTNSMDENELSYWDSYQNQYSPAAYDCFDSSNYYEALRKSFSFSISDSIASSRNSGGFDRSKPEKAKLEPHQHVNIVNPAVFKTGLVEDKAANFSDNGSSSFESYDSDLEDSYYLSNDFSFKNNDYRSSPKHGGYSKSPLGQSKPSLRRWLNPEEYGQTSTNQKQTSNSKSNSSSRLSPFIKNIQVNDTCFHSSHKKKYISPFHVDKLYHISSLSKPISLTISDYDNSKNINEKPRFSHNTNPDPTKLFVNDGNNKSDFNQHQQQGNSNLNPKSPKHHNIENSCKVSSNKLYSKTHFTHAQIETQLEDPPQLHNQSALSSPVDPLALTARLNFLKHSIDQMNRLRGFED</sequence>
<accession>A0A2T9Z7S3</accession>
<feature type="compositionally biased region" description="Polar residues" evidence="1">
    <location>
        <begin position="252"/>
        <end position="272"/>
    </location>
</feature>
<organism evidence="2 3">
    <name type="scientific">Smittium megazygosporum</name>
    <dbReference type="NCBI Taxonomy" id="133381"/>
    <lineage>
        <taxon>Eukaryota</taxon>
        <taxon>Fungi</taxon>
        <taxon>Fungi incertae sedis</taxon>
        <taxon>Zoopagomycota</taxon>
        <taxon>Kickxellomycotina</taxon>
        <taxon>Harpellomycetes</taxon>
        <taxon>Harpellales</taxon>
        <taxon>Legeriomycetaceae</taxon>
        <taxon>Smittium</taxon>
    </lineage>
</organism>
<evidence type="ECO:0000256" key="1">
    <source>
        <dbReference type="SAM" id="MobiDB-lite"/>
    </source>
</evidence>
<reference evidence="2 3" key="1">
    <citation type="journal article" date="2018" name="MBio">
        <title>Comparative Genomics Reveals the Core Gene Toolbox for the Fungus-Insect Symbiosis.</title>
        <authorList>
            <person name="Wang Y."/>
            <person name="Stata M."/>
            <person name="Wang W."/>
            <person name="Stajich J.E."/>
            <person name="White M.M."/>
            <person name="Moncalvo J.M."/>
        </authorList>
    </citation>
    <scope>NUCLEOTIDE SEQUENCE [LARGE SCALE GENOMIC DNA]</scope>
    <source>
        <strain evidence="2 3">SC-DP-2</strain>
    </source>
</reference>
<feature type="compositionally biased region" description="Basic and acidic residues" evidence="1">
    <location>
        <begin position="59"/>
        <end position="72"/>
    </location>
</feature>
<dbReference type="OrthoDB" id="5522487at2759"/>
<protein>
    <submittedName>
        <fullName evidence="2">Uncharacterized protein</fullName>
    </submittedName>
</protein>
<gene>
    <name evidence="2" type="ORF">BB560_004962</name>
</gene>
<dbReference type="AlphaFoldDB" id="A0A2T9Z7S3"/>
<feature type="region of interest" description="Disordered" evidence="1">
    <location>
        <begin position="127"/>
        <end position="178"/>
    </location>
</feature>
<feature type="region of interest" description="Disordered" evidence="1">
    <location>
        <begin position="53"/>
        <end position="72"/>
    </location>
</feature>